<comment type="caution">
    <text evidence="2">The sequence shown here is derived from an EMBL/GenBank/DDBJ whole genome shotgun (WGS) entry which is preliminary data.</text>
</comment>
<dbReference type="EMBL" id="JARJCW010000059">
    <property type="protein sequence ID" value="KAJ7201411.1"/>
    <property type="molecule type" value="Genomic_DNA"/>
</dbReference>
<organism evidence="2 3">
    <name type="scientific">Mycena pura</name>
    <dbReference type="NCBI Taxonomy" id="153505"/>
    <lineage>
        <taxon>Eukaryota</taxon>
        <taxon>Fungi</taxon>
        <taxon>Dikarya</taxon>
        <taxon>Basidiomycota</taxon>
        <taxon>Agaricomycotina</taxon>
        <taxon>Agaricomycetes</taxon>
        <taxon>Agaricomycetidae</taxon>
        <taxon>Agaricales</taxon>
        <taxon>Marasmiineae</taxon>
        <taxon>Mycenaceae</taxon>
        <taxon>Mycena</taxon>
    </lineage>
</organism>
<keyword evidence="3" id="KW-1185">Reference proteome</keyword>
<gene>
    <name evidence="2" type="ORF">GGX14DRAFT_400171</name>
</gene>
<feature type="compositionally biased region" description="Basic and acidic residues" evidence="1">
    <location>
        <begin position="207"/>
        <end position="219"/>
    </location>
</feature>
<feature type="compositionally biased region" description="Basic and acidic residues" evidence="1">
    <location>
        <begin position="228"/>
        <end position="245"/>
    </location>
</feature>
<evidence type="ECO:0000313" key="2">
    <source>
        <dbReference type="EMBL" id="KAJ7201411.1"/>
    </source>
</evidence>
<proteinExistence type="predicted"/>
<dbReference type="Proteomes" id="UP001219525">
    <property type="component" value="Unassembled WGS sequence"/>
</dbReference>
<protein>
    <submittedName>
        <fullName evidence="2">Uncharacterized protein</fullName>
    </submittedName>
</protein>
<accession>A0AAD6Y4T6</accession>
<sequence>MPQTGANVKGVNAKGANAEGVKRRCEDDDEEQYIESGRKVCGTGNKGAKQRRKDSDEEPFSFTKCVEPAPLGKKKEDKKELPKPGKTQRSKAQGSKPRQKKTRLPNKTKVKFTTVSEYEPLEKMEARLLREQEFVTRKFIKNAPVFRCKFALEELKNRPRNATEWAEMQKLADRMTDEPGRVTLCIIVDRNGEVLVAYCSQWENKFNESRDGNEDASERENEDEDSREDAREDSREDAREDETRFGAKPLKRNYQRKVQAAAGATISEHLKERAEFFLAKAKLTVSKDISEFYKEQPNISKRAHQGTQDFAADRQPCLDDKDVRHPAMGDSAFHTSSSDNCLMPLPASTIAPHERPSKGTRLNTVKYKQVFLRSGRCRPLLDLKFHRT</sequence>
<feature type="region of interest" description="Disordered" evidence="1">
    <location>
        <begin position="1"/>
        <end position="104"/>
    </location>
</feature>
<name>A0AAD6Y4T6_9AGAR</name>
<dbReference type="AlphaFoldDB" id="A0AAD6Y4T6"/>
<feature type="compositionally biased region" description="Basic and acidic residues" evidence="1">
    <location>
        <begin position="73"/>
        <end position="83"/>
    </location>
</feature>
<reference evidence="2" key="1">
    <citation type="submission" date="2023-03" db="EMBL/GenBank/DDBJ databases">
        <title>Massive genome expansion in bonnet fungi (Mycena s.s.) driven by repeated elements and novel gene families across ecological guilds.</title>
        <authorList>
            <consortium name="Lawrence Berkeley National Laboratory"/>
            <person name="Harder C.B."/>
            <person name="Miyauchi S."/>
            <person name="Viragh M."/>
            <person name="Kuo A."/>
            <person name="Thoen E."/>
            <person name="Andreopoulos B."/>
            <person name="Lu D."/>
            <person name="Skrede I."/>
            <person name="Drula E."/>
            <person name="Henrissat B."/>
            <person name="Morin E."/>
            <person name="Kohler A."/>
            <person name="Barry K."/>
            <person name="LaButti K."/>
            <person name="Morin E."/>
            <person name="Salamov A."/>
            <person name="Lipzen A."/>
            <person name="Mereny Z."/>
            <person name="Hegedus B."/>
            <person name="Baldrian P."/>
            <person name="Stursova M."/>
            <person name="Weitz H."/>
            <person name="Taylor A."/>
            <person name="Grigoriev I.V."/>
            <person name="Nagy L.G."/>
            <person name="Martin F."/>
            <person name="Kauserud H."/>
        </authorList>
    </citation>
    <scope>NUCLEOTIDE SEQUENCE</scope>
    <source>
        <strain evidence="2">9144</strain>
    </source>
</reference>
<evidence type="ECO:0000313" key="3">
    <source>
        <dbReference type="Proteomes" id="UP001219525"/>
    </source>
</evidence>
<feature type="region of interest" description="Disordered" evidence="1">
    <location>
        <begin position="207"/>
        <end position="251"/>
    </location>
</feature>
<evidence type="ECO:0000256" key="1">
    <source>
        <dbReference type="SAM" id="MobiDB-lite"/>
    </source>
</evidence>